<dbReference type="GO" id="GO:0000423">
    <property type="term" value="P:mitophagy"/>
    <property type="evidence" value="ECO:0007669"/>
    <property type="project" value="TreeGrafter"/>
</dbReference>
<dbReference type="GO" id="GO:0044753">
    <property type="term" value="C:amphisome"/>
    <property type="evidence" value="ECO:0007669"/>
    <property type="project" value="TreeGrafter"/>
</dbReference>
<evidence type="ECO:0000256" key="5">
    <source>
        <dbReference type="PROSITE-ProRule" id="PRU00228"/>
    </source>
</evidence>
<dbReference type="PANTHER" id="PTHR15090">
    <property type="entry name" value="SEQUESTOSOME 1-RELATED"/>
    <property type="match status" value="1"/>
</dbReference>
<dbReference type="Pfam" id="PF16577">
    <property type="entry name" value="UBA_5"/>
    <property type="match status" value="1"/>
</dbReference>
<evidence type="ECO:0000313" key="8">
    <source>
        <dbReference type="EMBL" id="KAK2563150.1"/>
    </source>
</evidence>
<feature type="region of interest" description="Disordered" evidence="6">
    <location>
        <begin position="325"/>
        <end position="394"/>
    </location>
</feature>
<dbReference type="GO" id="GO:0070530">
    <property type="term" value="F:K63-linked polyubiquitin modification-dependent protein binding"/>
    <property type="evidence" value="ECO:0007669"/>
    <property type="project" value="TreeGrafter"/>
</dbReference>
<dbReference type="InterPro" id="IPR009060">
    <property type="entry name" value="UBA-like_sf"/>
</dbReference>
<dbReference type="GO" id="GO:0008270">
    <property type="term" value="F:zinc ion binding"/>
    <property type="evidence" value="ECO:0007669"/>
    <property type="project" value="UniProtKB-KW"/>
</dbReference>
<evidence type="ECO:0000313" key="9">
    <source>
        <dbReference type="Proteomes" id="UP001249851"/>
    </source>
</evidence>
<dbReference type="InterPro" id="IPR000433">
    <property type="entry name" value="Znf_ZZ"/>
</dbReference>
<dbReference type="CDD" id="cd02340">
    <property type="entry name" value="ZZ_NBR1_like"/>
    <property type="match status" value="1"/>
</dbReference>
<evidence type="ECO:0000256" key="4">
    <source>
        <dbReference type="ARBA" id="ARBA00023242"/>
    </source>
</evidence>
<dbReference type="SUPFAM" id="SSF57850">
    <property type="entry name" value="RING/U-box"/>
    <property type="match status" value="1"/>
</dbReference>
<dbReference type="SMART" id="SM00291">
    <property type="entry name" value="ZnF_ZZ"/>
    <property type="match status" value="1"/>
</dbReference>
<keyword evidence="3" id="KW-0862">Zinc</keyword>
<dbReference type="Pfam" id="PF00569">
    <property type="entry name" value="ZZ"/>
    <property type="match status" value="1"/>
</dbReference>
<dbReference type="PROSITE" id="PS01357">
    <property type="entry name" value="ZF_ZZ_1"/>
    <property type="match status" value="1"/>
</dbReference>
<keyword evidence="9" id="KW-1185">Reference proteome</keyword>
<comment type="caution">
    <text evidence="8">The sequence shown here is derived from an EMBL/GenBank/DDBJ whole genome shotgun (WGS) entry which is preliminary data.</text>
</comment>
<dbReference type="AlphaFoldDB" id="A0AAD9V729"/>
<evidence type="ECO:0000259" key="7">
    <source>
        <dbReference type="PROSITE" id="PS50135"/>
    </source>
</evidence>
<dbReference type="GO" id="GO:0035973">
    <property type="term" value="P:aggrephagy"/>
    <property type="evidence" value="ECO:0007669"/>
    <property type="project" value="TreeGrafter"/>
</dbReference>
<dbReference type="InterPro" id="IPR033741">
    <property type="entry name" value="SQSTM_UBA"/>
</dbReference>
<feature type="domain" description="ZZ-type" evidence="7">
    <location>
        <begin position="143"/>
        <end position="193"/>
    </location>
</feature>
<dbReference type="PANTHER" id="PTHR15090:SF0">
    <property type="entry name" value="SEQUESTOSOME-1"/>
    <property type="match status" value="1"/>
</dbReference>
<dbReference type="Gene3D" id="3.30.60.90">
    <property type="match status" value="1"/>
</dbReference>
<dbReference type="Proteomes" id="UP001249851">
    <property type="component" value="Unassembled WGS sequence"/>
</dbReference>
<protein>
    <submittedName>
        <fullName evidence="8">Sequestosome-1</fullName>
    </submittedName>
</protein>
<dbReference type="Gene3D" id="1.10.8.10">
    <property type="entry name" value="DNA helicase RuvA subunit, C-terminal domain"/>
    <property type="match status" value="1"/>
</dbReference>
<reference evidence="8" key="2">
    <citation type="journal article" date="2023" name="Science">
        <title>Genomic signatures of disease resistance in endangered staghorn corals.</title>
        <authorList>
            <person name="Vollmer S.V."/>
            <person name="Selwyn J.D."/>
            <person name="Despard B.A."/>
            <person name="Roesel C.L."/>
        </authorList>
    </citation>
    <scope>NUCLEOTIDE SEQUENCE</scope>
    <source>
        <strain evidence="8">K2</strain>
    </source>
</reference>
<evidence type="ECO:0000256" key="6">
    <source>
        <dbReference type="SAM" id="MobiDB-lite"/>
    </source>
</evidence>
<dbReference type="FunFam" id="3.30.60.90:FF:000016">
    <property type="entry name" value="Refractory to sigma P"/>
    <property type="match status" value="1"/>
</dbReference>
<evidence type="ECO:0000256" key="3">
    <source>
        <dbReference type="ARBA" id="ARBA00022833"/>
    </source>
</evidence>
<dbReference type="GO" id="GO:0005080">
    <property type="term" value="F:protein kinase C binding"/>
    <property type="evidence" value="ECO:0007669"/>
    <property type="project" value="TreeGrafter"/>
</dbReference>
<name>A0AAD9V729_ACRCE</name>
<accession>A0AAD9V729</accession>
<dbReference type="PROSITE" id="PS50135">
    <property type="entry name" value="ZF_ZZ_2"/>
    <property type="match status" value="1"/>
</dbReference>
<dbReference type="InterPro" id="IPR052260">
    <property type="entry name" value="Autophagy_Rcpt_SigReg"/>
</dbReference>
<dbReference type="Gene3D" id="3.10.20.90">
    <property type="entry name" value="Phosphatidylinositol 3-kinase Catalytic Subunit, Chain A, domain 1"/>
    <property type="match status" value="1"/>
</dbReference>
<sequence length="439" mass="48444">MALSVKAYLNPDTNQQEIRRFAIDEGASASYAYLAKKIEQVFPIVRGKIFKLFWKGKFRNNLRRVTVEIDNLASIARLHVMRVQDTDNEMITFSSDEELIEALGSISGYVFRVFVKVDGTLKQDETFSSGDDRSSSDQAGPAHTGVVCDGCNKSIFGIRFKCVVCPDFDLCLTCETKGLHNDHEMLRITTPRTPGHNWFHNLNPFAFQPPPNPPHPPNGASPHQFFPDFGRGFGPWGRGGFGHRGGKRSGRGKPRCNAGEAKCDRHSSQSSEAQPNEIPVGPPFLHAFGETIASFLSPLGVEVHTYASTEKDCCQGKCQNGFSTENPENAQAGPSGESTYRYPPANDAKSDKNPEKEMEVQSPEEFVLVDEELEEEPQESRATGSTADEADPSDPLEVAIAKMRAMGFDDDSGWLSQLIKAKGYDISKVLDAMHFEGKN</sequence>
<reference evidence="8" key="1">
    <citation type="journal article" date="2023" name="G3 (Bethesda)">
        <title>Whole genome assembly and annotation of the endangered Caribbean coral Acropora cervicornis.</title>
        <authorList>
            <person name="Selwyn J.D."/>
            <person name="Vollmer S.V."/>
        </authorList>
    </citation>
    <scope>NUCLEOTIDE SEQUENCE</scope>
    <source>
        <strain evidence="8">K2</strain>
    </source>
</reference>
<gene>
    <name evidence="8" type="ORF">P5673_013497</name>
</gene>
<keyword evidence="4" id="KW-0539">Nucleus</keyword>
<feature type="compositionally biased region" description="Basic residues" evidence="6">
    <location>
        <begin position="244"/>
        <end position="254"/>
    </location>
</feature>
<evidence type="ECO:0000256" key="2">
    <source>
        <dbReference type="ARBA" id="ARBA00022771"/>
    </source>
</evidence>
<dbReference type="CDD" id="cd14320">
    <property type="entry name" value="UBA_SQSTM"/>
    <property type="match status" value="1"/>
</dbReference>
<organism evidence="8 9">
    <name type="scientific">Acropora cervicornis</name>
    <name type="common">Staghorn coral</name>
    <dbReference type="NCBI Taxonomy" id="6130"/>
    <lineage>
        <taxon>Eukaryota</taxon>
        <taxon>Metazoa</taxon>
        <taxon>Cnidaria</taxon>
        <taxon>Anthozoa</taxon>
        <taxon>Hexacorallia</taxon>
        <taxon>Scleractinia</taxon>
        <taxon>Astrocoeniina</taxon>
        <taxon>Acroporidae</taxon>
        <taxon>Acropora</taxon>
    </lineage>
</organism>
<dbReference type="InterPro" id="IPR043145">
    <property type="entry name" value="Znf_ZZ_sf"/>
</dbReference>
<evidence type="ECO:0000256" key="1">
    <source>
        <dbReference type="ARBA" id="ARBA00022723"/>
    </source>
</evidence>
<feature type="compositionally biased region" description="Acidic residues" evidence="6">
    <location>
        <begin position="367"/>
        <end position="377"/>
    </location>
</feature>
<feature type="compositionally biased region" description="Basic and acidic residues" evidence="6">
    <location>
        <begin position="348"/>
        <end position="359"/>
    </location>
</feature>
<dbReference type="SUPFAM" id="SSF46934">
    <property type="entry name" value="UBA-like"/>
    <property type="match status" value="1"/>
</dbReference>
<dbReference type="EMBL" id="JARQWQ010000026">
    <property type="protein sequence ID" value="KAK2563150.1"/>
    <property type="molecule type" value="Genomic_DNA"/>
</dbReference>
<feature type="region of interest" description="Disordered" evidence="6">
    <location>
        <begin position="240"/>
        <end position="280"/>
    </location>
</feature>
<keyword evidence="1" id="KW-0479">Metal-binding</keyword>
<proteinExistence type="predicted"/>
<keyword evidence="2 5" id="KW-0863">Zinc-finger</keyword>
<dbReference type="GO" id="GO:0007032">
    <property type="term" value="P:endosome organization"/>
    <property type="evidence" value="ECO:0007669"/>
    <property type="project" value="TreeGrafter"/>
</dbReference>
<dbReference type="GO" id="GO:0016235">
    <property type="term" value="C:aggresome"/>
    <property type="evidence" value="ECO:0007669"/>
    <property type="project" value="TreeGrafter"/>
</dbReference>